<dbReference type="PROSITE" id="PS50075">
    <property type="entry name" value="CARRIER"/>
    <property type="match status" value="1"/>
</dbReference>
<dbReference type="eggNOG" id="COG0236">
    <property type="taxonomic scope" value="Bacteria"/>
</dbReference>
<proteinExistence type="inferred from homology"/>
<feature type="modified residue" description="O-(pantetheine 4'-phosphoryl)serine" evidence="4">
    <location>
        <position position="34"/>
    </location>
</feature>
<dbReference type="EMBL" id="CP002160">
    <property type="protein sequence ID" value="ADL53804.1"/>
    <property type="molecule type" value="Genomic_DNA"/>
</dbReference>
<dbReference type="InterPro" id="IPR036736">
    <property type="entry name" value="ACP-like_sf"/>
</dbReference>
<dbReference type="NCBIfam" id="NF002150">
    <property type="entry name" value="PRK00982.1-4"/>
    <property type="match status" value="1"/>
</dbReference>
<comment type="pathway">
    <text evidence="4 6">Lipid metabolism; fatty acid biosynthesis.</text>
</comment>
<dbReference type="STRING" id="573061.Clocel_4143"/>
<gene>
    <name evidence="4" type="primary">acpP</name>
    <name evidence="8" type="ordered locus">Clocel_4143</name>
</gene>
<evidence type="ECO:0000256" key="2">
    <source>
        <dbReference type="ARBA" id="ARBA00022490"/>
    </source>
</evidence>
<dbReference type="GO" id="GO:0009245">
    <property type="term" value="P:lipid A biosynthetic process"/>
    <property type="evidence" value="ECO:0007669"/>
    <property type="project" value="TreeGrafter"/>
</dbReference>
<organism evidence="8 9">
    <name type="scientific">Clostridium cellulovorans (strain ATCC 35296 / DSM 3052 / OCM 3 / 743B)</name>
    <dbReference type="NCBI Taxonomy" id="573061"/>
    <lineage>
        <taxon>Bacteria</taxon>
        <taxon>Bacillati</taxon>
        <taxon>Bacillota</taxon>
        <taxon>Clostridia</taxon>
        <taxon>Eubacteriales</taxon>
        <taxon>Clostridiaceae</taxon>
        <taxon>Clostridium</taxon>
    </lineage>
</organism>
<dbReference type="GO" id="GO:0000036">
    <property type="term" value="F:acyl carrier activity"/>
    <property type="evidence" value="ECO:0007669"/>
    <property type="project" value="UniProtKB-UniRule"/>
</dbReference>
<feature type="domain" description="Carrier" evidence="7">
    <location>
        <begin position="1"/>
        <end position="72"/>
    </location>
</feature>
<dbReference type="PANTHER" id="PTHR20863">
    <property type="entry name" value="ACYL CARRIER PROTEIN"/>
    <property type="match status" value="1"/>
</dbReference>
<dbReference type="KEGG" id="ccb:Clocel_4143"/>
<evidence type="ECO:0000256" key="6">
    <source>
        <dbReference type="RuleBase" id="RU003545"/>
    </source>
</evidence>
<evidence type="ECO:0000256" key="1">
    <source>
        <dbReference type="ARBA" id="ARBA00022450"/>
    </source>
</evidence>
<evidence type="ECO:0000256" key="4">
    <source>
        <dbReference type="HAMAP-Rule" id="MF_01217"/>
    </source>
</evidence>
<comment type="PTM">
    <text evidence="4">4'-phosphopantetheine is transferred from CoA to a specific serine of apo-ACP by AcpS. This modification is essential for activity because fatty acids are bound in thioester linkage to the sulfhydryl of the prosthetic group.</text>
</comment>
<accession>D9SME8</accession>
<protein>
    <recommendedName>
        <fullName evidence="4 5">Acyl carrier protein</fullName>
        <shortName evidence="4">ACP</shortName>
    </recommendedName>
</protein>
<dbReference type="OrthoDB" id="9804551at2"/>
<keyword evidence="9" id="KW-1185">Reference proteome</keyword>
<dbReference type="HAMAP" id="MF_01217">
    <property type="entry name" value="Acyl_carrier"/>
    <property type="match status" value="1"/>
</dbReference>
<comment type="subcellular location">
    <subcellularLocation>
        <location evidence="4">Cytoplasm</location>
    </subcellularLocation>
</comment>
<name>D9SME8_CLOC7</name>
<dbReference type="NCBIfam" id="NF002148">
    <property type="entry name" value="PRK00982.1-2"/>
    <property type="match status" value="1"/>
</dbReference>
<sequence>MVFEKIKEIICDQLGVDEDRITLETTFEELGADSLDLFQVIIEIEEAYNIQLEEAESIKTVNDAVEYVESKIEN</sequence>
<dbReference type="NCBIfam" id="TIGR00517">
    <property type="entry name" value="acyl_carrier"/>
    <property type="match status" value="1"/>
</dbReference>
<comment type="similarity">
    <text evidence="4">Belongs to the acyl carrier protein (ACP) family.</text>
</comment>
<comment type="function">
    <text evidence="4 6">Carrier of the growing fatty acid chain in fatty acid biosynthesis.</text>
</comment>
<evidence type="ECO:0000259" key="7">
    <source>
        <dbReference type="PROSITE" id="PS50075"/>
    </source>
</evidence>
<dbReference type="RefSeq" id="WP_010074157.1">
    <property type="nucleotide sequence ID" value="NC_014393.1"/>
</dbReference>
<dbReference type="UniPathway" id="UPA00094"/>
<keyword evidence="3 4" id="KW-0597">Phosphoprotein</keyword>
<evidence type="ECO:0000256" key="3">
    <source>
        <dbReference type="ARBA" id="ARBA00022553"/>
    </source>
</evidence>
<dbReference type="InterPro" id="IPR003231">
    <property type="entry name" value="ACP"/>
</dbReference>
<keyword evidence="4" id="KW-0444">Lipid biosynthesis</keyword>
<evidence type="ECO:0000256" key="5">
    <source>
        <dbReference type="NCBIfam" id="TIGR00517"/>
    </source>
</evidence>
<dbReference type="PANTHER" id="PTHR20863:SF62">
    <property type="entry name" value="ACYL CARRIER PROTEIN"/>
    <property type="match status" value="1"/>
</dbReference>
<dbReference type="GO" id="GO:0005829">
    <property type="term" value="C:cytosol"/>
    <property type="evidence" value="ECO:0007669"/>
    <property type="project" value="TreeGrafter"/>
</dbReference>
<reference evidence="8 9" key="1">
    <citation type="submission" date="2010-08" db="EMBL/GenBank/DDBJ databases">
        <title>Complete sequence of Clostridium cellulovorans 743B.</title>
        <authorList>
            <consortium name="US DOE Joint Genome Institute"/>
            <person name="Lucas S."/>
            <person name="Copeland A."/>
            <person name="Lapidus A."/>
            <person name="Cheng J.-F."/>
            <person name="Bruce D."/>
            <person name="Goodwin L."/>
            <person name="Pitluck S."/>
            <person name="Chertkov O."/>
            <person name="Detter J.C."/>
            <person name="Han C."/>
            <person name="Tapia R."/>
            <person name="Land M."/>
            <person name="Hauser L."/>
            <person name="Chang Y.-J."/>
            <person name="Jeffries C."/>
            <person name="Kyrpides N."/>
            <person name="Ivanova N."/>
            <person name="Mikhailova N."/>
            <person name="Hemme C.L."/>
            <person name="Woyke T."/>
        </authorList>
    </citation>
    <scope>NUCLEOTIDE SEQUENCE [LARGE SCALE GENOMIC DNA]</scope>
    <source>
        <strain evidence="9">ATCC 35296 / DSM 3052 / OCM 3 / 743B</strain>
    </source>
</reference>
<comment type="PTM">
    <text evidence="6">4'-phosphopantetheine is transferred from CoA to a specific serine of apo-ACP by acpS.</text>
</comment>
<keyword evidence="1 4" id="KW-0596">Phosphopantetheine</keyword>
<dbReference type="Gene3D" id="1.10.1200.10">
    <property type="entry name" value="ACP-like"/>
    <property type="match status" value="1"/>
</dbReference>
<keyword evidence="4" id="KW-0443">Lipid metabolism</keyword>
<keyword evidence="4" id="KW-0275">Fatty acid biosynthesis</keyword>
<dbReference type="Pfam" id="PF00550">
    <property type="entry name" value="PP-binding"/>
    <property type="match status" value="1"/>
</dbReference>
<dbReference type="HOGENOM" id="CLU_108696_5_0_9"/>
<dbReference type="InterPro" id="IPR009081">
    <property type="entry name" value="PP-bd_ACP"/>
</dbReference>
<dbReference type="GO" id="GO:0016020">
    <property type="term" value="C:membrane"/>
    <property type="evidence" value="ECO:0007669"/>
    <property type="project" value="GOC"/>
</dbReference>
<keyword evidence="4" id="KW-0276">Fatty acid metabolism</keyword>
<evidence type="ECO:0000313" key="8">
    <source>
        <dbReference type="EMBL" id="ADL53804.1"/>
    </source>
</evidence>
<dbReference type="AlphaFoldDB" id="D9SME8"/>
<dbReference type="GO" id="GO:0000035">
    <property type="term" value="F:acyl binding"/>
    <property type="evidence" value="ECO:0007669"/>
    <property type="project" value="TreeGrafter"/>
</dbReference>
<evidence type="ECO:0000313" key="9">
    <source>
        <dbReference type="Proteomes" id="UP000002730"/>
    </source>
</evidence>
<keyword evidence="2 4" id="KW-0963">Cytoplasm</keyword>
<dbReference type="Proteomes" id="UP000002730">
    <property type="component" value="Chromosome"/>
</dbReference>
<dbReference type="SUPFAM" id="SSF47336">
    <property type="entry name" value="ACP-like"/>
    <property type="match status" value="1"/>
</dbReference>